<name>A0A0V8JJY9_9BACI</name>
<dbReference type="Proteomes" id="UP000053681">
    <property type="component" value="Unassembled WGS sequence"/>
</dbReference>
<accession>A0A0V8JJY9</accession>
<gene>
    <name evidence="1" type="ORF">AS180_13305</name>
</gene>
<organism evidence="1 2">
    <name type="scientific">Priestia veravalensis</name>
    <dbReference type="NCBI Taxonomy" id="1414648"/>
    <lineage>
        <taxon>Bacteria</taxon>
        <taxon>Bacillati</taxon>
        <taxon>Bacillota</taxon>
        <taxon>Bacilli</taxon>
        <taxon>Bacillales</taxon>
        <taxon>Bacillaceae</taxon>
        <taxon>Priestia</taxon>
    </lineage>
</organism>
<reference evidence="1 2" key="1">
    <citation type="submission" date="2015-11" db="EMBL/GenBank/DDBJ databases">
        <title>Bacillus caseinolyticus sp nov.</title>
        <authorList>
            <person name="Dastager S.G."/>
            <person name="Mawlankar R."/>
        </authorList>
    </citation>
    <scope>NUCLEOTIDE SEQUENCE [LARGE SCALE GENOMIC DNA]</scope>
    <source>
        <strain evidence="1 2">SGD-V-76</strain>
    </source>
</reference>
<keyword evidence="2" id="KW-1185">Reference proteome</keyword>
<sequence length="150" mass="17511">MVEENNTLRTNAYSYGAFFRKNRLMQMIQQLTAWFIPMKSQKQDKIESMIFIQHIPTSLPIKTTPLLLDSNKQLAILYSDTQEQEAAQLIFQSVGSPFNLLPYHDYISRLKNYEVSTNLIHPEEFKYEVKLKTKDKKGLHVLAEALKKSE</sequence>
<evidence type="ECO:0000313" key="1">
    <source>
        <dbReference type="EMBL" id="KSU87367.1"/>
    </source>
</evidence>
<dbReference type="GeneID" id="93684183"/>
<dbReference type="AlphaFoldDB" id="A0A0V8JJY9"/>
<protein>
    <submittedName>
        <fullName evidence="1">Uncharacterized protein</fullName>
    </submittedName>
</protein>
<dbReference type="EMBL" id="LNQP01000045">
    <property type="protein sequence ID" value="KSU87367.1"/>
    <property type="molecule type" value="Genomic_DNA"/>
</dbReference>
<comment type="caution">
    <text evidence="1">The sequence shown here is derived from an EMBL/GenBank/DDBJ whole genome shotgun (WGS) entry which is preliminary data.</text>
</comment>
<dbReference type="RefSeq" id="WP_025908059.1">
    <property type="nucleotide sequence ID" value="NZ_KQ758660.1"/>
</dbReference>
<proteinExistence type="predicted"/>
<evidence type="ECO:0000313" key="2">
    <source>
        <dbReference type="Proteomes" id="UP000053681"/>
    </source>
</evidence>